<accession>I0GN77</accession>
<dbReference type="EMBL" id="AP012292">
    <property type="protein sequence ID" value="BAL82214.1"/>
    <property type="molecule type" value="Genomic_DNA"/>
</dbReference>
<evidence type="ECO:0000313" key="2">
    <source>
        <dbReference type="Proteomes" id="UP000007887"/>
    </source>
</evidence>
<sequence length="183" mass="20764">MNLLTIVLLVILILICVTKLFLAYLGTEDIRVDASSPVELESKDENSLVLSKKLRFYNEGKQCATIMDAICRSQLPYEQYDGIEVRPKAEREGEVREDDYFEAVIIQKKGYKGGLDSLNLFAKIKLTPRKGMSLDEALSHMVDLPVDFIWQETGRAVQHYNKLRIEITAEEIAKLAGVQLVKD</sequence>
<dbReference type="PATRIC" id="fig|927704.6.peg.518"/>
<dbReference type="HOGENOM" id="CLU_125877_0_0_9"/>
<dbReference type="AlphaFoldDB" id="I0GN77"/>
<dbReference type="RefSeq" id="WP_014423658.1">
    <property type="nucleotide sequence ID" value="NC_017068.1"/>
</dbReference>
<protein>
    <submittedName>
        <fullName evidence="1">Uncharacterized protein</fullName>
    </submittedName>
</protein>
<dbReference type="OrthoDB" id="1665274at2"/>
<organism evidence="1 2">
    <name type="scientific">Selenomonas ruminantium subsp. lactilytica (strain NBRC 103574 / TAM6421)</name>
    <dbReference type="NCBI Taxonomy" id="927704"/>
    <lineage>
        <taxon>Bacteria</taxon>
        <taxon>Bacillati</taxon>
        <taxon>Bacillota</taxon>
        <taxon>Negativicutes</taxon>
        <taxon>Selenomonadales</taxon>
        <taxon>Selenomonadaceae</taxon>
        <taxon>Selenomonas</taxon>
    </lineage>
</organism>
<dbReference type="Proteomes" id="UP000007887">
    <property type="component" value="Chromosome"/>
</dbReference>
<gene>
    <name evidence="1" type="ordered locus">SELR_05060</name>
</gene>
<reference evidence="1 2" key="1">
    <citation type="submission" date="2011-10" db="EMBL/GenBank/DDBJ databases">
        <title>Whole genome sequence of Selenomonas ruminantium subsp. lactilytica TAM6421.</title>
        <authorList>
            <person name="Oguchi A."/>
            <person name="Ankai A."/>
            <person name="Kaneko J."/>
            <person name="Yamada-Narita S."/>
            <person name="Fukui S."/>
            <person name="Takahashi M."/>
            <person name="Onodera T."/>
            <person name="Kojima S."/>
            <person name="Fushimi T."/>
            <person name="Abe N."/>
            <person name="Kamio Y."/>
            <person name="Yamazaki S."/>
            <person name="Fujita N."/>
        </authorList>
    </citation>
    <scope>NUCLEOTIDE SEQUENCE [LARGE SCALE GENOMIC DNA]</scope>
    <source>
        <strain evidence="2">NBRC 103574 / TAM6421</strain>
    </source>
</reference>
<dbReference type="KEGG" id="sri:SELR_05060"/>
<evidence type="ECO:0000313" key="1">
    <source>
        <dbReference type="EMBL" id="BAL82214.1"/>
    </source>
</evidence>
<name>I0GN77_SELRL</name>
<proteinExistence type="predicted"/>